<dbReference type="InterPro" id="IPR049002">
    <property type="entry name" value="Stv"/>
</dbReference>
<gene>
    <name evidence="3" type="ORF">ALP10_05273</name>
</gene>
<name>A0A3M6D4S6_9PSED</name>
<evidence type="ECO:0000259" key="1">
    <source>
        <dbReference type="Pfam" id="PF20178"/>
    </source>
</evidence>
<protein>
    <submittedName>
        <fullName evidence="3">Uncharacterized protein</fullName>
    </submittedName>
</protein>
<evidence type="ECO:0000259" key="2">
    <source>
        <dbReference type="Pfam" id="PF21527"/>
    </source>
</evidence>
<dbReference type="EMBL" id="RBUT01000054">
    <property type="protein sequence ID" value="RMV50511.1"/>
    <property type="molecule type" value="Genomic_DNA"/>
</dbReference>
<dbReference type="Pfam" id="PF21527">
    <property type="entry name" value="Stv"/>
    <property type="match status" value="1"/>
</dbReference>
<evidence type="ECO:0000313" key="3">
    <source>
        <dbReference type="EMBL" id="RMV50511.1"/>
    </source>
</evidence>
<accession>A0A3M6D4S6</accession>
<dbReference type="Pfam" id="PF20178">
    <property type="entry name" value="ToxA_N"/>
    <property type="match status" value="2"/>
</dbReference>
<feature type="domain" description="Dermonecrotic toxin N-terminal" evidence="1">
    <location>
        <begin position="486"/>
        <end position="743"/>
    </location>
</feature>
<evidence type="ECO:0000313" key="4">
    <source>
        <dbReference type="Proteomes" id="UP000279173"/>
    </source>
</evidence>
<feature type="domain" description="Putative adhesin Stv" evidence="2">
    <location>
        <begin position="990"/>
        <end position="1153"/>
    </location>
</feature>
<reference evidence="3 4" key="1">
    <citation type="submission" date="2018-08" db="EMBL/GenBank/DDBJ databases">
        <title>Recombination of ecologically and evolutionarily significant loci maintains genetic cohesion in the Pseudomonas syringae species complex.</title>
        <authorList>
            <person name="Dillon M."/>
            <person name="Thakur S."/>
            <person name="Almeida R.N.D."/>
            <person name="Weir B.S."/>
            <person name="Guttman D.S."/>
        </authorList>
    </citation>
    <scope>NUCLEOTIDE SEQUENCE [LARGE SCALE GENOMIC DNA]</scope>
    <source>
        <strain evidence="3 4">ICMP 3263</strain>
    </source>
</reference>
<proteinExistence type="predicted"/>
<dbReference type="InterPro" id="IPR046673">
    <property type="entry name" value="ToxA_N"/>
</dbReference>
<comment type="caution">
    <text evidence="3">The sequence shown here is derived from an EMBL/GenBank/DDBJ whole genome shotgun (WGS) entry which is preliminary data.</text>
</comment>
<sequence>MGDRFYLRSLRPGGGCRYQPSRWLACSFAAAVSEHAACPGVPPCLTRLGYYIVMSYPDRLHDIVSIHSLRPAVMNHIWSPLRQDTLFHPSSFLLEQPSILLPEYSSNRHDTLNASVPFALPALQLAPREHPLPPTEEHEPQAPAAHIERPLKALRKSPGFPLIADSVLLLKACQLDMDLPPNRRHHVRQQLVALLTQRTGKALDPDTLGVTFSTQTLPALNDEGHESYSIELSLTDVALSATFDPGQFVRLYRSEITSTHWPEEASSLSATQLVKWISEAHLDRDYSTALEVFRTRHAATFRTLSRLGFLDVLARQFLSGHISRAGYFLTLDALGLSDFPADVATLEQSGRGQKSEIRMLSLNGDTVQGIFQVRSKATSHCFIHILGAKGNVIEYISEDPGEMTRRLLAAMNASGLYGHALHALDQDAVIVADAPLLAGDVFTELSQASLTETQFNSENIDLLKPVSRSLTLAGAADLWQTASTLLEQIPSAPRMAAQVMAAYLLKHHNLTLNPDHVFIAYQSGNSVSPLGSPRNPPIHVHTPAEKPISLSEALISNYRVDSPEGYIDHDGTTEVFLDSTGQGERAQGQRLAITPQALEDYIKAFDFLTWMTGHIQTFWRQQKTAIEQAFRSAFINQALISLKRGSLKRNGFDQVVEALAGSAPGHWLALGFFVQGSLIDGMEHQYTGLLILKHTDKPNVLYQPGHPEAFVQFSDDSELERYLKLKTAHPDWREAVMRYVPLRHHQRLDYLFKLWGGAQPPTPPASLLRPWTDALYNPDTRKAMHHSLCEKKLEGSPFAYLHQLLEQNSLDDAKEQIVTPAQVSLAYWTDRLHQLQRLLAPISLLLTPVYFASLAAEVGLAALSVASANLPGRRYAEKHQALLATLSLGLLQLGPQTPRLLRTLTKIVKPAGHTAGVSSVSSAGARGPGRLSIRPIKPRQTRLEKFFHTDALLKRWTITGAAAPSRVAVHAWKLGGRFLLWTSDRGQARTLVVSTHGYYTPWTATVKIPNGTEIRTYAPHGYELVDPQLHRVVNGNVRPFAASSTAEHSLMQPVLEPLLMTDKVISGTSLPGRLKNYSLSKFQTPSGESYDDIARVVGNSNGSPLKGWLPPKPMDVLTVRSRFGMTPPSLNDLFNSLSAQGIHYDRILLLHCRCAAISALLRRAPVYHAPTAQSIGRSA</sequence>
<feature type="domain" description="Dermonecrotic toxin N-terminal" evidence="1">
    <location>
        <begin position="181"/>
        <end position="399"/>
    </location>
</feature>
<dbReference type="AlphaFoldDB" id="A0A3M6D4S6"/>
<dbReference type="Proteomes" id="UP000279173">
    <property type="component" value="Unassembled WGS sequence"/>
</dbReference>
<organism evidence="3 4">
    <name type="scientific">Pseudomonas syringae pv. helianthi</name>
    <dbReference type="NCBI Taxonomy" id="251654"/>
    <lineage>
        <taxon>Bacteria</taxon>
        <taxon>Pseudomonadati</taxon>
        <taxon>Pseudomonadota</taxon>
        <taxon>Gammaproteobacteria</taxon>
        <taxon>Pseudomonadales</taxon>
        <taxon>Pseudomonadaceae</taxon>
        <taxon>Pseudomonas</taxon>
    </lineage>
</organism>